<dbReference type="SUPFAM" id="SSF52266">
    <property type="entry name" value="SGNH hydrolase"/>
    <property type="match status" value="1"/>
</dbReference>
<dbReference type="EC" id="3.1.1.3" evidence="5"/>
<dbReference type="FunCoup" id="A0A251UHP2">
    <property type="interactions" value="94"/>
</dbReference>
<evidence type="ECO:0000313" key="7">
    <source>
        <dbReference type="Proteomes" id="UP000215914"/>
    </source>
</evidence>
<dbReference type="PANTHER" id="PTHR45648:SF170">
    <property type="entry name" value="TRIACYLGLYCEROL LIPASE"/>
    <property type="match status" value="1"/>
</dbReference>
<dbReference type="OMA" id="LTNKGQC"/>
<dbReference type="InterPro" id="IPR036514">
    <property type="entry name" value="SGNH_hydro_sf"/>
</dbReference>
<protein>
    <submittedName>
        <fullName evidence="6">Putative SGNH hydrolase-type esterase domain-containing protein</fullName>
    </submittedName>
    <submittedName>
        <fullName evidence="5">Triacylglycerol lipase</fullName>
        <ecNumber evidence="5">3.1.1.3</ecNumber>
    </submittedName>
</protein>
<keyword evidence="4" id="KW-0732">Signal</keyword>
<keyword evidence="3" id="KW-0442">Lipid degradation</keyword>
<dbReference type="Gramene" id="mRNA:HanXRQr2_Chr06g0247511">
    <property type="protein sequence ID" value="mRNA:HanXRQr2_Chr06g0247511"/>
    <property type="gene ID" value="HanXRQr2_Chr06g0247511"/>
</dbReference>
<keyword evidence="7" id="KW-1185">Reference proteome</keyword>
<reference evidence="5 7" key="1">
    <citation type="journal article" date="2017" name="Nature">
        <title>The sunflower genome provides insights into oil metabolism, flowering and Asterid evolution.</title>
        <authorList>
            <person name="Badouin H."/>
            <person name="Gouzy J."/>
            <person name="Grassa C.J."/>
            <person name="Murat F."/>
            <person name="Staton S.E."/>
            <person name="Cottret L."/>
            <person name="Lelandais-Briere C."/>
            <person name="Owens G.L."/>
            <person name="Carrere S."/>
            <person name="Mayjonade B."/>
            <person name="Legrand L."/>
            <person name="Gill N."/>
            <person name="Kane N.C."/>
            <person name="Bowers J.E."/>
            <person name="Hubner S."/>
            <person name="Bellec A."/>
            <person name="Berard A."/>
            <person name="Berges H."/>
            <person name="Blanchet N."/>
            <person name="Boniface M.C."/>
            <person name="Brunel D."/>
            <person name="Catrice O."/>
            <person name="Chaidir N."/>
            <person name="Claudel C."/>
            <person name="Donnadieu C."/>
            <person name="Faraut T."/>
            <person name="Fievet G."/>
            <person name="Helmstetter N."/>
            <person name="King M."/>
            <person name="Knapp S.J."/>
            <person name="Lai Z."/>
            <person name="Le Paslier M.C."/>
            <person name="Lippi Y."/>
            <person name="Lorenzon L."/>
            <person name="Mandel J.R."/>
            <person name="Marage G."/>
            <person name="Marchand G."/>
            <person name="Marquand E."/>
            <person name="Bret-Mestries E."/>
            <person name="Morien E."/>
            <person name="Nambeesan S."/>
            <person name="Nguyen T."/>
            <person name="Pegot-Espagnet P."/>
            <person name="Pouilly N."/>
            <person name="Raftis F."/>
            <person name="Sallet E."/>
            <person name="Schiex T."/>
            <person name="Thomas J."/>
            <person name="Vandecasteele C."/>
            <person name="Vares D."/>
            <person name="Vear F."/>
            <person name="Vautrin S."/>
            <person name="Crespi M."/>
            <person name="Mangin B."/>
            <person name="Burke J.M."/>
            <person name="Salse J."/>
            <person name="Munos S."/>
            <person name="Vincourt P."/>
            <person name="Rieseberg L.H."/>
            <person name="Langlade N.B."/>
        </authorList>
    </citation>
    <scope>NUCLEOTIDE SEQUENCE [LARGE SCALE GENOMIC DNA]</scope>
    <source>
        <strain evidence="7">cv. SF193</strain>
        <tissue evidence="5">Leaves</tissue>
    </source>
</reference>
<feature type="chain" id="PRO_5013304419" evidence="4">
    <location>
        <begin position="32"/>
        <end position="369"/>
    </location>
</feature>
<dbReference type="EMBL" id="CM007895">
    <property type="protein sequence ID" value="OTG22386.1"/>
    <property type="molecule type" value="Genomic_DNA"/>
</dbReference>
<sequence>MANSINGVPLKLIAFLFFCGVLIILSPGGLCQSVPGVYIFGDSLVDVGNNNHLALSLIKADFPHNGVDFPTGEATGRFSNGKNPADFLAEKVGLPLAQPYLSLVSKWKTSNTYPITGVNFASGGAGLFNRTDLVEQAISLTQQVEYYTLVYEQLVRELGSDGAQTHLAKSLFVIVIGSNDLFGYFRNNSKVSKKYTPQQYVDLMASTFKQFIKTLYGMGARKFVVTGVGMIGCCPRQRKQNPTKECDVEANYWSRKYSNDLILLLKDLKSELSYINYSYFDTYNAMNNIIQNPQAYGITEIEEACCGLGNLKADIPCIPISTYCPDRRNHLFWDFVHPTETVSSIFADLFYNGPQNITFPINVQQLIEL</sequence>
<dbReference type="GO" id="GO:0004806">
    <property type="term" value="F:triacylglycerol lipase activity"/>
    <property type="evidence" value="ECO:0007669"/>
    <property type="project" value="UniProtKB-EC"/>
</dbReference>
<dbReference type="InParanoid" id="A0A251UHP2"/>
<dbReference type="OrthoDB" id="1600564at2759"/>
<organism evidence="6 7">
    <name type="scientific">Helianthus annuus</name>
    <name type="common">Common sunflower</name>
    <dbReference type="NCBI Taxonomy" id="4232"/>
    <lineage>
        <taxon>Eukaryota</taxon>
        <taxon>Viridiplantae</taxon>
        <taxon>Streptophyta</taxon>
        <taxon>Embryophyta</taxon>
        <taxon>Tracheophyta</taxon>
        <taxon>Spermatophyta</taxon>
        <taxon>Magnoliopsida</taxon>
        <taxon>eudicotyledons</taxon>
        <taxon>Gunneridae</taxon>
        <taxon>Pentapetalae</taxon>
        <taxon>asterids</taxon>
        <taxon>campanulids</taxon>
        <taxon>Asterales</taxon>
        <taxon>Asteraceae</taxon>
        <taxon>Asteroideae</taxon>
        <taxon>Heliantheae alliance</taxon>
        <taxon>Heliantheae</taxon>
        <taxon>Helianthus</taxon>
    </lineage>
</organism>
<keyword evidence="3" id="KW-0443">Lipid metabolism</keyword>
<dbReference type="InterPro" id="IPR035669">
    <property type="entry name" value="SGNH_plant_lipase-like"/>
</dbReference>
<evidence type="ECO:0000313" key="5">
    <source>
        <dbReference type="EMBL" id="KAF5801384.1"/>
    </source>
</evidence>
<evidence type="ECO:0000313" key="6">
    <source>
        <dbReference type="EMBL" id="OTG22386.1"/>
    </source>
</evidence>
<evidence type="ECO:0000256" key="4">
    <source>
        <dbReference type="SAM" id="SignalP"/>
    </source>
</evidence>
<proteinExistence type="inferred from homology"/>
<dbReference type="InterPro" id="IPR001087">
    <property type="entry name" value="GDSL"/>
</dbReference>
<dbReference type="STRING" id="4232.A0A251UHP2"/>
<reference evidence="5" key="3">
    <citation type="submission" date="2020-06" db="EMBL/GenBank/DDBJ databases">
        <title>Helianthus annuus Genome sequencing and assembly Release 2.</title>
        <authorList>
            <person name="Gouzy J."/>
            <person name="Langlade N."/>
            <person name="Munos S."/>
        </authorList>
    </citation>
    <scope>NUCLEOTIDE SEQUENCE</scope>
    <source>
        <tissue evidence="5">Leaves</tissue>
    </source>
</reference>
<dbReference type="AlphaFoldDB" id="A0A251UHP2"/>
<dbReference type="CDD" id="cd01837">
    <property type="entry name" value="SGNH_plant_lipase_like"/>
    <property type="match status" value="1"/>
</dbReference>
<evidence type="ECO:0000256" key="2">
    <source>
        <dbReference type="ARBA" id="ARBA00022801"/>
    </source>
</evidence>
<name>A0A251UHP2_HELAN</name>
<dbReference type="GO" id="GO:0016042">
    <property type="term" value="P:lipid catabolic process"/>
    <property type="evidence" value="ECO:0007669"/>
    <property type="project" value="UniProtKB-KW"/>
</dbReference>
<feature type="signal peptide" evidence="4">
    <location>
        <begin position="1"/>
        <end position="31"/>
    </location>
</feature>
<evidence type="ECO:0000256" key="1">
    <source>
        <dbReference type="ARBA" id="ARBA00008668"/>
    </source>
</evidence>
<dbReference type="Pfam" id="PF00657">
    <property type="entry name" value="Lipase_GDSL"/>
    <property type="match status" value="1"/>
</dbReference>
<keyword evidence="2 6" id="KW-0378">Hydrolase</keyword>
<dbReference type="EMBL" id="MNCJ02000321">
    <property type="protein sequence ID" value="KAF5801384.1"/>
    <property type="molecule type" value="Genomic_DNA"/>
</dbReference>
<comment type="similarity">
    <text evidence="1">Belongs to the 'GDSL' lipolytic enzyme family.</text>
</comment>
<dbReference type="PANTHER" id="PTHR45648">
    <property type="entry name" value="GDSL LIPASE/ACYLHYDROLASE FAMILY PROTEIN (AFU_ORTHOLOGUE AFUA_4G14700)"/>
    <property type="match status" value="1"/>
</dbReference>
<accession>A0A251UHP2</accession>
<gene>
    <name evidence="6" type="ORF">HannXRQ_Chr06g0170961</name>
    <name evidence="5" type="ORF">HanXRQr2_Chr06g0247511</name>
</gene>
<reference evidence="6" key="2">
    <citation type="submission" date="2017-02" db="EMBL/GenBank/DDBJ databases">
        <title>Sunflower complete genome.</title>
        <authorList>
            <person name="Langlade N."/>
            <person name="Munos S."/>
        </authorList>
    </citation>
    <scope>NUCLEOTIDE SEQUENCE [LARGE SCALE GENOMIC DNA]</scope>
    <source>
        <tissue evidence="6">Leaves</tissue>
    </source>
</reference>
<evidence type="ECO:0000256" key="3">
    <source>
        <dbReference type="ARBA" id="ARBA00022963"/>
    </source>
</evidence>
<dbReference type="Gene3D" id="3.40.50.1110">
    <property type="entry name" value="SGNH hydrolase"/>
    <property type="match status" value="1"/>
</dbReference>
<dbReference type="Proteomes" id="UP000215914">
    <property type="component" value="Chromosome 6"/>
</dbReference>
<dbReference type="InterPro" id="IPR051058">
    <property type="entry name" value="GDSL_Est/Lipase"/>
</dbReference>